<feature type="region of interest" description="Disordered" evidence="2">
    <location>
        <begin position="1"/>
        <end position="70"/>
    </location>
</feature>
<evidence type="ECO:0000256" key="1">
    <source>
        <dbReference type="SAM" id="Coils"/>
    </source>
</evidence>
<sequence length="253" mass="28996">MPGRGPRSPGPVERSATPECSGNAPRDTLHPIQRERSNSRRSLTPTPPEPSTAQVEKATKKLRRQVSNLEDEISRFRKQERVNSKMKKQLDELEARERGWNETTLALSQARDDNDLLRVQVSEMQETIDRQMQELSEYKRQLAKSEDKRLSAEHANARLQRALKDKGCVLRREHQHLNSRISHTELNLQRVLGAVSRNSELSDRLLETEREVASLQRQLAEARSENARLVCLSARRQESLPPPPYESTVGLRS</sequence>
<evidence type="ECO:0000256" key="2">
    <source>
        <dbReference type="SAM" id="MobiDB-lite"/>
    </source>
</evidence>
<feature type="coiled-coil region" evidence="1">
    <location>
        <begin position="198"/>
        <end position="232"/>
    </location>
</feature>
<dbReference type="Proteomes" id="UP000001861">
    <property type="component" value="Unassembled WGS sequence"/>
</dbReference>
<feature type="compositionally biased region" description="Basic and acidic residues" evidence="2">
    <location>
        <begin position="27"/>
        <end position="38"/>
    </location>
</feature>
<comment type="caution">
    <text evidence="3">The sequence shown here is derived from an EMBL/GenBank/DDBJ whole genome shotgun (WGS) entry which is preliminary data.</text>
</comment>
<reference evidence="3 4" key="1">
    <citation type="journal article" date="2010" name="Proc. Natl. Acad. Sci. U.S.A.">
        <title>Insights into evolution of multicellular fungi from the assembled chromosomes of the mushroom Coprinopsis cinerea (Coprinus cinereus).</title>
        <authorList>
            <person name="Stajich J.E."/>
            <person name="Wilke S.K."/>
            <person name="Ahren D."/>
            <person name="Au C.H."/>
            <person name="Birren B.W."/>
            <person name="Borodovsky M."/>
            <person name="Burns C."/>
            <person name="Canback B."/>
            <person name="Casselton L.A."/>
            <person name="Cheng C.K."/>
            <person name="Deng J."/>
            <person name="Dietrich F.S."/>
            <person name="Fargo D.C."/>
            <person name="Farman M.L."/>
            <person name="Gathman A.C."/>
            <person name="Goldberg J."/>
            <person name="Guigo R."/>
            <person name="Hoegger P.J."/>
            <person name="Hooker J.B."/>
            <person name="Huggins A."/>
            <person name="James T.Y."/>
            <person name="Kamada T."/>
            <person name="Kilaru S."/>
            <person name="Kodira C."/>
            <person name="Kues U."/>
            <person name="Kupfer D."/>
            <person name="Kwan H.S."/>
            <person name="Lomsadze A."/>
            <person name="Li W."/>
            <person name="Lilly W.W."/>
            <person name="Ma L.J."/>
            <person name="Mackey A.J."/>
            <person name="Manning G."/>
            <person name="Martin F."/>
            <person name="Muraguchi H."/>
            <person name="Natvig D.O."/>
            <person name="Palmerini H."/>
            <person name="Ramesh M.A."/>
            <person name="Rehmeyer C.J."/>
            <person name="Roe B.A."/>
            <person name="Shenoy N."/>
            <person name="Stanke M."/>
            <person name="Ter-Hovhannisyan V."/>
            <person name="Tunlid A."/>
            <person name="Velagapudi R."/>
            <person name="Vision T.J."/>
            <person name="Zeng Q."/>
            <person name="Zolan M.E."/>
            <person name="Pukkila P.J."/>
        </authorList>
    </citation>
    <scope>NUCLEOTIDE SEQUENCE [LARGE SCALE GENOMIC DNA]</scope>
    <source>
        <strain evidence="4">Okayama-7 / 130 / ATCC MYA-4618 / FGSC 9003</strain>
    </source>
</reference>
<keyword evidence="4" id="KW-1185">Reference proteome</keyword>
<dbReference type="VEuPathDB" id="FungiDB:CC1G_07743"/>
<protein>
    <submittedName>
        <fullName evidence="3">Uncharacterized protein</fullName>
    </submittedName>
</protein>
<dbReference type="GeneID" id="6008840"/>
<dbReference type="AlphaFoldDB" id="A8NBZ9"/>
<accession>A8NBZ9</accession>
<gene>
    <name evidence="3" type="ORF">CC1G_07743</name>
</gene>
<dbReference type="KEGG" id="cci:CC1G_07743"/>
<keyword evidence="1" id="KW-0175">Coiled coil</keyword>
<dbReference type="RefSeq" id="XP_001832356.2">
    <property type="nucleotide sequence ID" value="XM_001832304.2"/>
</dbReference>
<dbReference type="InParanoid" id="A8NBZ9"/>
<dbReference type="EMBL" id="AACS02000009">
    <property type="protein sequence ID" value="EAU89517.2"/>
    <property type="molecule type" value="Genomic_DNA"/>
</dbReference>
<evidence type="ECO:0000313" key="3">
    <source>
        <dbReference type="EMBL" id="EAU89517.2"/>
    </source>
</evidence>
<organism evidence="3 4">
    <name type="scientific">Coprinopsis cinerea (strain Okayama-7 / 130 / ATCC MYA-4618 / FGSC 9003)</name>
    <name type="common">Inky cap fungus</name>
    <name type="synonym">Hormographiella aspergillata</name>
    <dbReference type="NCBI Taxonomy" id="240176"/>
    <lineage>
        <taxon>Eukaryota</taxon>
        <taxon>Fungi</taxon>
        <taxon>Dikarya</taxon>
        <taxon>Basidiomycota</taxon>
        <taxon>Agaricomycotina</taxon>
        <taxon>Agaricomycetes</taxon>
        <taxon>Agaricomycetidae</taxon>
        <taxon>Agaricales</taxon>
        <taxon>Agaricineae</taxon>
        <taxon>Psathyrellaceae</taxon>
        <taxon>Coprinopsis</taxon>
    </lineage>
</organism>
<evidence type="ECO:0000313" key="4">
    <source>
        <dbReference type="Proteomes" id="UP000001861"/>
    </source>
</evidence>
<dbReference type="HOGENOM" id="CLU_1098447_0_0_1"/>
<name>A8NBZ9_COPC7</name>
<proteinExistence type="predicted"/>